<evidence type="ECO:0000256" key="1">
    <source>
        <dbReference type="SAM" id="MobiDB-lite"/>
    </source>
</evidence>
<evidence type="ECO:0000313" key="3">
    <source>
        <dbReference type="Proteomes" id="UP000011723"/>
    </source>
</evidence>
<dbReference type="HOGENOM" id="CLU_2681453_0_0_11"/>
<feature type="compositionally biased region" description="Basic residues" evidence="1">
    <location>
        <begin position="39"/>
        <end position="61"/>
    </location>
</feature>
<keyword evidence="3" id="KW-1185">Reference proteome</keyword>
<sequence>MPGLLVLVGREQFAGAEHRPDGQHHQDQTTAERPEQNHHDRRRQVRPERRNRRGHRGIRHPRGQDETEDAQTPA</sequence>
<gene>
    <name evidence="2" type="ORF">A605_08680</name>
</gene>
<accession>M1NMY6</accession>
<organism evidence="2 3">
    <name type="scientific">Corynebacterium halotolerans YIM 70093 = DSM 44683</name>
    <dbReference type="NCBI Taxonomy" id="1121362"/>
    <lineage>
        <taxon>Bacteria</taxon>
        <taxon>Bacillati</taxon>
        <taxon>Actinomycetota</taxon>
        <taxon>Actinomycetes</taxon>
        <taxon>Mycobacteriales</taxon>
        <taxon>Corynebacteriaceae</taxon>
        <taxon>Corynebacterium</taxon>
    </lineage>
</organism>
<feature type="region of interest" description="Disordered" evidence="1">
    <location>
        <begin position="1"/>
        <end position="74"/>
    </location>
</feature>
<dbReference type="STRING" id="1121362.A605_08680"/>
<dbReference type="Proteomes" id="UP000011723">
    <property type="component" value="Chromosome"/>
</dbReference>
<evidence type="ECO:0000313" key="2">
    <source>
        <dbReference type="EMBL" id="AGF72738.1"/>
    </source>
</evidence>
<dbReference type="EMBL" id="CP003697">
    <property type="protein sequence ID" value="AGF72738.1"/>
    <property type="molecule type" value="Genomic_DNA"/>
</dbReference>
<dbReference type="AlphaFoldDB" id="M1NMY6"/>
<protein>
    <submittedName>
        <fullName evidence="2">Uncharacterized protein</fullName>
    </submittedName>
</protein>
<name>M1NMY6_9CORY</name>
<proteinExistence type="predicted"/>
<dbReference type="KEGG" id="chn:A605_08680"/>
<feature type="compositionally biased region" description="Basic and acidic residues" evidence="1">
    <location>
        <begin position="16"/>
        <end position="38"/>
    </location>
</feature>
<reference evidence="2 3" key="1">
    <citation type="journal article" date="2012" name="Stand. Genomic Sci.">
        <title>Genome sequence of the halotolerant bacterium Corynebacterium halotolerans type strain YIM 70093(T) (= DSM 44683(T)).</title>
        <authorList>
            <person name="Ruckert C."/>
            <person name="Albersmeier A."/>
            <person name="Al-Dilaimi A."/>
            <person name="Niehaus K."/>
            <person name="Szczepanowski R."/>
            <person name="Kalinowski J."/>
        </authorList>
    </citation>
    <scope>NUCLEOTIDE SEQUENCE [LARGE SCALE GENOMIC DNA]</scope>
    <source>
        <strain evidence="2">YIM 70093</strain>
    </source>
</reference>